<feature type="domain" description="Reverse transcriptase zinc-binding" evidence="1">
    <location>
        <begin position="90"/>
        <end position="158"/>
    </location>
</feature>
<evidence type="ECO:0000313" key="3">
    <source>
        <dbReference type="Proteomes" id="UP000288805"/>
    </source>
</evidence>
<reference evidence="2 3" key="1">
    <citation type="journal article" date="2018" name="PLoS Genet.">
        <title>Population sequencing reveals clonal diversity and ancestral inbreeding in the grapevine cultivar Chardonnay.</title>
        <authorList>
            <person name="Roach M.J."/>
            <person name="Johnson D.L."/>
            <person name="Bohlmann J."/>
            <person name="van Vuuren H.J."/>
            <person name="Jones S.J."/>
            <person name="Pretorius I.S."/>
            <person name="Schmidt S.A."/>
            <person name="Borneman A.R."/>
        </authorList>
    </citation>
    <scope>NUCLEOTIDE SEQUENCE [LARGE SCALE GENOMIC DNA]</scope>
    <source>
        <strain evidence="3">cv. Chardonnay</strain>
        <tissue evidence="2">Leaf</tissue>
    </source>
</reference>
<dbReference type="EMBL" id="QGNW01001338">
    <property type="protein sequence ID" value="RVW44906.1"/>
    <property type="molecule type" value="Genomic_DNA"/>
</dbReference>
<sequence length="168" mass="19728">MREGYGVGLWKEIRKEGTLLSDKIVFSVGNGRGVRCGWWRFGILQLRREVWNARFSRPFNDWELDLVGWFLLTIQGKRVITSLEDRDAIPFLRSIIWSPCVPPKVGFFAWEALWGKALTLDQLKRRGWSLAKKCFLWLVEEESMDHILIHCTNARVLWELVFALFDVT</sequence>
<name>A0A438EAP8_VITVI</name>
<dbReference type="Pfam" id="PF13966">
    <property type="entry name" value="zf-RVT"/>
    <property type="match status" value="1"/>
</dbReference>
<proteinExistence type="predicted"/>
<protein>
    <recommendedName>
        <fullName evidence="1">Reverse transcriptase zinc-binding domain-containing protein</fullName>
    </recommendedName>
</protein>
<dbReference type="InterPro" id="IPR026960">
    <property type="entry name" value="RVT-Znf"/>
</dbReference>
<evidence type="ECO:0000313" key="2">
    <source>
        <dbReference type="EMBL" id="RVW44906.1"/>
    </source>
</evidence>
<dbReference type="AlphaFoldDB" id="A0A438EAP8"/>
<dbReference type="Proteomes" id="UP000288805">
    <property type="component" value="Unassembled WGS sequence"/>
</dbReference>
<gene>
    <name evidence="2" type="ORF">CK203_077898</name>
</gene>
<organism evidence="2 3">
    <name type="scientific">Vitis vinifera</name>
    <name type="common">Grape</name>
    <dbReference type="NCBI Taxonomy" id="29760"/>
    <lineage>
        <taxon>Eukaryota</taxon>
        <taxon>Viridiplantae</taxon>
        <taxon>Streptophyta</taxon>
        <taxon>Embryophyta</taxon>
        <taxon>Tracheophyta</taxon>
        <taxon>Spermatophyta</taxon>
        <taxon>Magnoliopsida</taxon>
        <taxon>eudicotyledons</taxon>
        <taxon>Gunneridae</taxon>
        <taxon>Pentapetalae</taxon>
        <taxon>rosids</taxon>
        <taxon>Vitales</taxon>
        <taxon>Vitaceae</taxon>
        <taxon>Viteae</taxon>
        <taxon>Vitis</taxon>
    </lineage>
</organism>
<accession>A0A438EAP8</accession>
<evidence type="ECO:0000259" key="1">
    <source>
        <dbReference type="Pfam" id="PF13966"/>
    </source>
</evidence>
<comment type="caution">
    <text evidence="2">The sequence shown here is derived from an EMBL/GenBank/DDBJ whole genome shotgun (WGS) entry which is preliminary data.</text>
</comment>